<dbReference type="SUPFAM" id="SSF55961">
    <property type="entry name" value="Bet v1-like"/>
    <property type="match status" value="1"/>
</dbReference>
<sequence length="201" mass="23073">MAALRARFSRNRAAAEHSQRVLTQQALLVPHLPNGDTDWNTLGKMLTASIIGEVLCASYIDKKHRMARPQFTVDTDWSYAYEEKDVVVLRKEFPDSPFHCWMGRTIIQRPMREIADFLQDPASVPIYDKHIVVGASSYLPSLLPYRTLCLIRNQNISKFCQSLRHTKMLLHTTWLRQGNAWLLPKGTFRSSSATHTLMISM</sequence>
<evidence type="ECO:0000313" key="1">
    <source>
        <dbReference type="EMBL" id="CAI8034063.1"/>
    </source>
</evidence>
<comment type="caution">
    <text evidence="1">The sequence shown here is derived from an EMBL/GenBank/DDBJ whole genome shotgun (WGS) entry which is preliminary data.</text>
</comment>
<protein>
    <submittedName>
        <fullName evidence="1">Uncharacterized protein</fullName>
    </submittedName>
</protein>
<dbReference type="InterPro" id="IPR023393">
    <property type="entry name" value="START-like_dom_sf"/>
</dbReference>
<dbReference type="EMBL" id="CASHTH010002709">
    <property type="protein sequence ID" value="CAI8034063.1"/>
    <property type="molecule type" value="Genomic_DNA"/>
</dbReference>
<evidence type="ECO:0000313" key="2">
    <source>
        <dbReference type="Proteomes" id="UP001174909"/>
    </source>
</evidence>
<dbReference type="Gene3D" id="3.30.530.20">
    <property type="match status" value="1"/>
</dbReference>
<dbReference type="AlphaFoldDB" id="A0AA35SQE7"/>
<proteinExistence type="predicted"/>
<reference evidence="1" key="1">
    <citation type="submission" date="2023-03" db="EMBL/GenBank/DDBJ databases">
        <authorList>
            <person name="Steffen K."/>
            <person name="Cardenas P."/>
        </authorList>
    </citation>
    <scope>NUCLEOTIDE SEQUENCE</scope>
</reference>
<name>A0AA35SQE7_GEOBA</name>
<keyword evidence="2" id="KW-1185">Reference proteome</keyword>
<dbReference type="Proteomes" id="UP001174909">
    <property type="component" value="Unassembled WGS sequence"/>
</dbReference>
<gene>
    <name evidence="1" type="ORF">GBAR_LOCUS19214</name>
</gene>
<accession>A0AA35SQE7</accession>
<organism evidence="1 2">
    <name type="scientific">Geodia barretti</name>
    <name type="common">Barrett's horny sponge</name>
    <dbReference type="NCBI Taxonomy" id="519541"/>
    <lineage>
        <taxon>Eukaryota</taxon>
        <taxon>Metazoa</taxon>
        <taxon>Porifera</taxon>
        <taxon>Demospongiae</taxon>
        <taxon>Heteroscleromorpha</taxon>
        <taxon>Tetractinellida</taxon>
        <taxon>Astrophorina</taxon>
        <taxon>Geodiidae</taxon>
        <taxon>Geodia</taxon>
    </lineage>
</organism>